<keyword evidence="10" id="KW-1185">Reference proteome</keyword>
<keyword evidence="4 8" id="KW-0812">Transmembrane</keyword>
<dbReference type="PROSITE" id="PS51257">
    <property type="entry name" value="PROKAR_LIPOPROTEIN"/>
    <property type="match status" value="1"/>
</dbReference>
<evidence type="ECO:0000256" key="4">
    <source>
        <dbReference type="ARBA" id="ARBA00022692"/>
    </source>
</evidence>
<dbReference type="GO" id="GO:0005464">
    <property type="term" value="F:UDP-xylose transmembrane transporter activity"/>
    <property type="evidence" value="ECO:0007669"/>
    <property type="project" value="TreeGrafter"/>
</dbReference>
<evidence type="ECO:0000313" key="10">
    <source>
        <dbReference type="Proteomes" id="UP000030671"/>
    </source>
</evidence>
<organism evidence="9 10">
    <name type="scientific">Heterobasidion irregulare (strain TC 32-1)</name>
    <dbReference type="NCBI Taxonomy" id="747525"/>
    <lineage>
        <taxon>Eukaryota</taxon>
        <taxon>Fungi</taxon>
        <taxon>Dikarya</taxon>
        <taxon>Basidiomycota</taxon>
        <taxon>Agaricomycotina</taxon>
        <taxon>Agaricomycetes</taxon>
        <taxon>Russulales</taxon>
        <taxon>Bondarzewiaceae</taxon>
        <taxon>Heterobasidion</taxon>
        <taxon>Heterobasidion annosum species complex</taxon>
    </lineage>
</organism>
<keyword evidence="6 8" id="KW-0472">Membrane</keyword>
<evidence type="ECO:0000256" key="1">
    <source>
        <dbReference type="ARBA" id="ARBA00004127"/>
    </source>
</evidence>
<feature type="transmembrane region" description="Helical" evidence="8">
    <location>
        <begin position="94"/>
        <end position="117"/>
    </location>
</feature>
<dbReference type="RefSeq" id="XP_009544091.1">
    <property type="nucleotide sequence ID" value="XM_009545796.1"/>
</dbReference>
<sequence length="417" mass="44276">MRDVSTAYKSTALAGLSLALLTDWATTLGLVFGGCCSNAITLERVTSEFPNSAALLTFAQFLLISLHGLPKFLTSVRGPMGLPLPWLKQRRIPLTPYLLQVALFYAISLLNNAAFAYDIPMPVHIIFRSGGLVISLLMGWMISGRTYSLPQVISVLLVTSGVVLTTFSASNPHKGSSLASDASLHRYVTGIALLTLALVLSGFLGIVQDNTYSHYGNTTSSASPPAASTKLDPAQPQPKEKDDRPDTWEESMFYLHFLSLPMFLFVRRDIAAQLDALLSGPTLALALPPILSPLLGVGDPAAPSAPTLTLTLPALLVPLVLNTVTQLFCVAGVNRLTTRVAALTVTLTLVVRKAVSLVLSVALFRQGAQNAGGTAWGMLWSGAALVFLGTVGYSMGGRIRKSEGKGGGNGPRKDKKD</sequence>
<dbReference type="GO" id="GO:0005789">
    <property type="term" value="C:endoplasmic reticulum membrane"/>
    <property type="evidence" value="ECO:0007669"/>
    <property type="project" value="TreeGrafter"/>
</dbReference>
<dbReference type="Pfam" id="PF08449">
    <property type="entry name" value="UAA"/>
    <property type="match status" value="2"/>
</dbReference>
<evidence type="ECO:0000256" key="5">
    <source>
        <dbReference type="ARBA" id="ARBA00022989"/>
    </source>
</evidence>
<feature type="transmembrane region" description="Helical" evidence="8">
    <location>
        <begin position="340"/>
        <end position="364"/>
    </location>
</feature>
<accession>W4KH94</accession>
<feature type="transmembrane region" description="Helical" evidence="8">
    <location>
        <begin position="149"/>
        <end position="167"/>
    </location>
</feature>
<name>W4KH94_HETIT</name>
<evidence type="ECO:0000313" key="9">
    <source>
        <dbReference type="EMBL" id="ETW84416.1"/>
    </source>
</evidence>
<dbReference type="STRING" id="747525.W4KH94"/>
<comment type="subcellular location">
    <subcellularLocation>
        <location evidence="1">Endomembrane system</location>
        <topology evidence="1">Multi-pass membrane protein</topology>
    </subcellularLocation>
</comment>
<dbReference type="GO" id="GO:0000139">
    <property type="term" value="C:Golgi membrane"/>
    <property type="evidence" value="ECO:0007669"/>
    <property type="project" value="TreeGrafter"/>
</dbReference>
<feature type="compositionally biased region" description="Low complexity" evidence="7">
    <location>
        <begin position="218"/>
        <end position="229"/>
    </location>
</feature>
<evidence type="ECO:0000256" key="6">
    <source>
        <dbReference type="ARBA" id="ARBA00023136"/>
    </source>
</evidence>
<evidence type="ECO:0000256" key="3">
    <source>
        <dbReference type="ARBA" id="ARBA00022597"/>
    </source>
</evidence>
<dbReference type="InterPro" id="IPR013657">
    <property type="entry name" value="SCL35B1-4/HUT1"/>
</dbReference>
<feature type="transmembrane region" description="Helical" evidence="8">
    <location>
        <begin position="311"/>
        <end position="333"/>
    </location>
</feature>
<gene>
    <name evidence="9" type="ORF">HETIRDRAFT_146888</name>
</gene>
<feature type="transmembrane region" description="Helical" evidence="8">
    <location>
        <begin position="270"/>
        <end position="291"/>
    </location>
</feature>
<dbReference type="Proteomes" id="UP000030671">
    <property type="component" value="Unassembled WGS sequence"/>
</dbReference>
<evidence type="ECO:0000256" key="7">
    <source>
        <dbReference type="SAM" id="MobiDB-lite"/>
    </source>
</evidence>
<dbReference type="SUPFAM" id="SSF103481">
    <property type="entry name" value="Multidrug resistance efflux transporter EmrE"/>
    <property type="match status" value="1"/>
</dbReference>
<keyword evidence="5 8" id="KW-1133">Transmembrane helix</keyword>
<feature type="transmembrane region" description="Helical" evidence="8">
    <location>
        <begin position="187"/>
        <end position="207"/>
    </location>
</feature>
<dbReference type="GeneID" id="20667169"/>
<evidence type="ECO:0000256" key="2">
    <source>
        <dbReference type="ARBA" id="ARBA00022448"/>
    </source>
</evidence>
<dbReference type="PANTHER" id="PTHR10778:SF4">
    <property type="entry name" value="NUCLEOTIDE SUGAR TRANSPORTER SLC35B4"/>
    <property type="match status" value="1"/>
</dbReference>
<dbReference type="KEGG" id="hir:HETIRDRAFT_146888"/>
<dbReference type="InterPro" id="IPR037185">
    <property type="entry name" value="EmrE-like"/>
</dbReference>
<reference evidence="9 10" key="1">
    <citation type="journal article" date="2012" name="New Phytol.">
        <title>Insight into trade-off between wood decay and parasitism from the genome of a fungal forest pathogen.</title>
        <authorList>
            <person name="Olson A."/>
            <person name="Aerts A."/>
            <person name="Asiegbu F."/>
            <person name="Belbahri L."/>
            <person name="Bouzid O."/>
            <person name="Broberg A."/>
            <person name="Canback B."/>
            <person name="Coutinho P.M."/>
            <person name="Cullen D."/>
            <person name="Dalman K."/>
            <person name="Deflorio G."/>
            <person name="van Diepen L.T."/>
            <person name="Dunand C."/>
            <person name="Duplessis S."/>
            <person name="Durling M."/>
            <person name="Gonthier P."/>
            <person name="Grimwood J."/>
            <person name="Fossdal C.G."/>
            <person name="Hansson D."/>
            <person name="Henrissat B."/>
            <person name="Hietala A."/>
            <person name="Himmelstrand K."/>
            <person name="Hoffmeister D."/>
            <person name="Hogberg N."/>
            <person name="James T.Y."/>
            <person name="Karlsson M."/>
            <person name="Kohler A."/>
            <person name="Kues U."/>
            <person name="Lee Y.H."/>
            <person name="Lin Y.C."/>
            <person name="Lind M."/>
            <person name="Lindquist E."/>
            <person name="Lombard V."/>
            <person name="Lucas S."/>
            <person name="Lunden K."/>
            <person name="Morin E."/>
            <person name="Murat C."/>
            <person name="Park J."/>
            <person name="Raffaello T."/>
            <person name="Rouze P."/>
            <person name="Salamov A."/>
            <person name="Schmutz J."/>
            <person name="Solheim H."/>
            <person name="Stahlberg J."/>
            <person name="Velez H."/>
            <person name="de Vries R.P."/>
            <person name="Wiebenga A."/>
            <person name="Woodward S."/>
            <person name="Yakovlev I."/>
            <person name="Garbelotto M."/>
            <person name="Martin F."/>
            <person name="Grigoriev I.V."/>
            <person name="Stenlid J."/>
        </authorList>
    </citation>
    <scope>NUCLEOTIDE SEQUENCE [LARGE SCALE GENOMIC DNA]</scope>
    <source>
        <strain evidence="9 10">TC 32-1</strain>
    </source>
</reference>
<dbReference type="OrthoDB" id="999962at2759"/>
<feature type="transmembrane region" description="Helical" evidence="8">
    <location>
        <begin position="376"/>
        <end position="395"/>
    </location>
</feature>
<evidence type="ECO:0000256" key="8">
    <source>
        <dbReference type="SAM" id="Phobius"/>
    </source>
</evidence>
<dbReference type="EMBL" id="KI925456">
    <property type="protein sequence ID" value="ETW84416.1"/>
    <property type="molecule type" value="Genomic_DNA"/>
</dbReference>
<dbReference type="InParanoid" id="W4KH94"/>
<proteinExistence type="predicted"/>
<dbReference type="AlphaFoldDB" id="W4KH94"/>
<dbReference type="PANTHER" id="PTHR10778">
    <property type="entry name" value="SOLUTE CARRIER FAMILY 35 MEMBER B"/>
    <property type="match status" value="1"/>
</dbReference>
<feature type="transmembrane region" description="Helical" evidence="8">
    <location>
        <begin position="123"/>
        <end position="142"/>
    </location>
</feature>
<dbReference type="GO" id="GO:0005462">
    <property type="term" value="F:UDP-N-acetylglucosamine transmembrane transporter activity"/>
    <property type="evidence" value="ECO:0007669"/>
    <property type="project" value="TreeGrafter"/>
</dbReference>
<feature type="region of interest" description="Disordered" evidence="7">
    <location>
        <begin position="217"/>
        <end position="245"/>
    </location>
</feature>
<keyword evidence="3" id="KW-0762">Sugar transport</keyword>
<feature type="transmembrane region" description="Helical" evidence="8">
    <location>
        <begin position="53"/>
        <end position="73"/>
    </location>
</feature>
<protein>
    <submittedName>
        <fullName evidence="9">UDP-N-acetylglucosamine transporter</fullName>
    </submittedName>
</protein>
<keyword evidence="2" id="KW-0813">Transport</keyword>
<dbReference type="HOGENOM" id="CLU_033007_1_1_1"/>
<dbReference type="eggNOG" id="KOG1583">
    <property type="taxonomic scope" value="Eukaryota"/>
</dbReference>